<proteinExistence type="predicted"/>
<reference evidence="2" key="1">
    <citation type="journal article" date="2023" name="G3 (Bethesda)">
        <title>Genome assembly and association tests identify interacting loci associated with vigor, precocity, and sex in interspecific pistachio rootstocks.</title>
        <authorList>
            <person name="Palmer W."/>
            <person name="Jacygrad E."/>
            <person name="Sagayaradj S."/>
            <person name="Cavanaugh K."/>
            <person name="Han R."/>
            <person name="Bertier L."/>
            <person name="Beede B."/>
            <person name="Kafkas S."/>
            <person name="Golino D."/>
            <person name="Preece J."/>
            <person name="Michelmore R."/>
        </authorList>
    </citation>
    <scope>NUCLEOTIDE SEQUENCE [LARGE SCALE GENOMIC DNA]</scope>
</reference>
<dbReference type="EMBL" id="CM047740">
    <property type="protein sequence ID" value="KAJ0039937.1"/>
    <property type="molecule type" value="Genomic_DNA"/>
</dbReference>
<accession>A0ACC0YN92</accession>
<comment type="caution">
    <text evidence="1">The sequence shown here is derived from an EMBL/GenBank/DDBJ whole genome shotgun (WGS) entry which is preliminary data.</text>
</comment>
<protein>
    <submittedName>
        <fullName evidence="1">Uncharacterized protein</fullName>
    </submittedName>
</protein>
<gene>
    <name evidence="1" type="ORF">Pint_27330</name>
</gene>
<organism evidence="1 2">
    <name type="scientific">Pistacia integerrima</name>
    <dbReference type="NCBI Taxonomy" id="434235"/>
    <lineage>
        <taxon>Eukaryota</taxon>
        <taxon>Viridiplantae</taxon>
        <taxon>Streptophyta</taxon>
        <taxon>Embryophyta</taxon>
        <taxon>Tracheophyta</taxon>
        <taxon>Spermatophyta</taxon>
        <taxon>Magnoliopsida</taxon>
        <taxon>eudicotyledons</taxon>
        <taxon>Gunneridae</taxon>
        <taxon>Pentapetalae</taxon>
        <taxon>rosids</taxon>
        <taxon>malvids</taxon>
        <taxon>Sapindales</taxon>
        <taxon>Anacardiaceae</taxon>
        <taxon>Pistacia</taxon>
    </lineage>
</organism>
<evidence type="ECO:0000313" key="1">
    <source>
        <dbReference type="EMBL" id="KAJ0039937.1"/>
    </source>
</evidence>
<keyword evidence="2" id="KW-1185">Reference proteome</keyword>
<sequence length="46" mass="6115">MRNRIRMFRRRREMEIVILRRLKFWLSMTRSICLQRLLQRLRRIRR</sequence>
<evidence type="ECO:0000313" key="2">
    <source>
        <dbReference type="Proteomes" id="UP001163603"/>
    </source>
</evidence>
<name>A0ACC0YN92_9ROSI</name>
<dbReference type="Proteomes" id="UP001163603">
    <property type="component" value="Chromosome 5"/>
</dbReference>